<name>C7H4B9_FAED2</name>
<dbReference type="AlphaFoldDB" id="C7H4B9"/>
<sequence length="69" mass="7754">MMEWPATTATAASGGCRELLLGPRPARRKRKRCECWEPQPDFTCVGIPRFPSALRFDAESAKFGKLCRP</sequence>
<keyword evidence="2" id="KW-1185">Reference proteome</keyword>
<gene>
    <name evidence="1" type="ORF">FAEPRAA2165_01132</name>
</gene>
<evidence type="ECO:0000313" key="2">
    <source>
        <dbReference type="Proteomes" id="UP000004619"/>
    </source>
</evidence>
<organism evidence="1 2">
    <name type="scientific">Faecalibacterium duncaniae (strain DSM 17677 / JCM 31915 / A2-165)</name>
    <name type="common">Faecalibacterium prausnitzii</name>
    <dbReference type="NCBI Taxonomy" id="411483"/>
    <lineage>
        <taxon>Bacteria</taxon>
        <taxon>Bacillati</taxon>
        <taxon>Bacillota</taxon>
        <taxon>Clostridia</taxon>
        <taxon>Eubacteriales</taxon>
        <taxon>Oscillospiraceae</taxon>
        <taxon>Faecalibacterium</taxon>
    </lineage>
</organism>
<evidence type="ECO:0000313" key="1">
    <source>
        <dbReference type="EMBL" id="EEU97241.1"/>
    </source>
</evidence>
<dbReference type="Proteomes" id="UP000004619">
    <property type="component" value="Unassembled WGS sequence"/>
</dbReference>
<accession>C7H4B9</accession>
<dbReference type="HOGENOM" id="CLU_2769735_0_0_9"/>
<reference evidence="1" key="1">
    <citation type="submission" date="2009-08" db="EMBL/GenBank/DDBJ databases">
        <authorList>
            <person name="Weinstock G."/>
            <person name="Sodergren E."/>
            <person name="Clifton S."/>
            <person name="Fulton L."/>
            <person name="Fulton B."/>
            <person name="Courtney L."/>
            <person name="Fronick C."/>
            <person name="Harrison M."/>
            <person name="Strong C."/>
            <person name="Farmer C."/>
            <person name="Delahaunty K."/>
            <person name="Markovic C."/>
            <person name="Hall O."/>
            <person name="Minx P."/>
            <person name="Tomlinson C."/>
            <person name="Mitreva M."/>
            <person name="Nelson J."/>
            <person name="Hou S."/>
            <person name="Wollam A."/>
            <person name="Pepin K.H."/>
            <person name="Johnson M."/>
            <person name="Bhonagiri V."/>
            <person name="Nash W.E."/>
            <person name="Warren W."/>
            <person name="Chinwalla A."/>
            <person name="Mardis E.R."/>
            <person name="Wilson R.K."/>
        </authorList>
    </citation>
    <scope>NUCLEOTIDE SEQUENCE [LARGE SCALE GENOMIC DNA]</scope>
    <source>
        <strain evidence="1">A2-165</strain>
    </source>
</reference>
<proteinExistence type="predicted"/>
<protein>
    <submittedName>
        <fullName evidence="1">Uncharacterized protein</fullName>
    </submittedName>
</protein>
<dbReference type="EMBL" id="ACOP02000024">
    <property type="protein sequence ID" value="EEU97241.1"/>
    <property type="molecule type" value="Genomic_DNA"/>
</dbReference>
<comment type="caution">
    <text evidence="1">The sequence shown here is derived from an EMBL/GenBank/DDBJ whole genome shotgun (WGS) entry which is preliminary data.</text>
</comment>